<dbReference type="SUPFAM" id="SSF48452">
    <property type="entry name" value="TPR-like"/>
    <property type="match status" value="1"/>
</dbReference>
<dbReference type="Proteomes" id="UP000799118">
    <property type="component" value="Unassembled WGS sequence"/>
</dbReference>
<dbReference type="EMBL" id="ML769526">
    <property type="protein sequence ID" value="KAE9395702.1"/>
    <property type="molecule type" value="Genomic_DNA"/>
</dbReference>
<dbReference type="OrthoDB" id="9991317at2759"/>
<protein>
    <submittedName>
        <fullName evidence="2">TPR-like protein</fullName>
    </submittedName>
</protein>
<dbReference type="PANTHER" id="PTHR19959:SF119">
    <property type="entry name" value="FUNGAL LIPASE-LIKE DOMAIN-CONTAINING PROTEIN"/>
    <property type="match status" value="1"/>
</dbReference>
<feature type="non-terminal residue" evidence="2">
    <location>
        <position position="1"/>
    </location>
</feature>
<accession>A0A6A4HBN2</accession>
<evidence type="ECO:0000313" key="3">
    <source>
        <dbReference type="Proteomes" id="UP000799118"/>
    </source>
</evidence>
<dbReference type="InterPro" id="IPR024983">
    <property type="entry name" value="CHAT_dom"/>
</dbReference>
<dbReference type="Pfam" id="PF12770">
    <property type="entry name" value="CHAT"/>
    <property type="match status" value="1"/>
</dbReference>
<dbReference type="SUPFAM" id="SSF81901">
    <property type="entry name" value="HCP-like"/>
    <property type="match status" value="1"/>
</dbReference>
<name>A0A6A4HBN2_9AGAR</name>
<organism evidence="2 3">
    <name type="scientific">Gymnopus androsaceus JB14</name>
    <dbReference type="NCBI Taxonomy" id="1447944"/>
    <lineage>
        <taxon>Eukaryota</taxon>
        <taxon>Fungi</taxon>
        <taxon>Dikarya</taxon>
        <taxon>Basidiomycota</taxon>
        <taxon>Agaricomycotina</taxon>
        <taxon>Agaricomycetes</taxon>
        <taxon>Agaricomycetidae</taxon>
        <taxon>Agaricales</taxon>
        <taxon>Marasmiineae</taxon>
        <taxon>Omphalotaceae</taxon>
        <taxon>Gymnopus</taxon>
    </lineage>
</organism>
<reference evidence="2" key="1">
    <citation type="journal article" date="2019" name="Environ. Microbiol.">
        <title>Fungal ecological strategies reflected in gene transcription - a case study of two litter decomposers.</title>
        <authorList>
            <person name="Barbi F."/>
            <person name="Kohler A."/>
            <person name="Barry K."/>
            <person name="Baskaran P."/>
            <person name="Daum C."/>
            <person name="Fauchery L."/>
            <person name="Ihrmark K."/>
            <person name="Kuo A."/>
            <person name="LaButti K."/>
            <person name="Lipzen A."/>
            <person name="Morin E."/>
            <person name="Grigoriev I.V."/>
            <person name="Henrissat B."/>
            <person name="Lindahl B."/>
            <person name="Martin F."/>
        </authorList>
    </citation>
    <scope>NUCLEOTIDE SEQUENCE</scope>
    <source>
        <strain evidence="2">JB14</strain>
    </source>
</reference>
<keyword evidence="3" id="KW-1185">Reference proteome</keyword>
<evidence type="ECO:0000259" key="1">
    <source>
        <dbReference type="Pfam" id="PF12770"/>
    </source>
</evidence>
<dbReference type="InterPro" id="IPR011990">
    <property type="entry name" value="TPR-like_helical_dom_sf"/>
</dbReference>
<sequence>FQQSGDLSQIEDALQLWEKAVELTPDGDADKPIWLNNLGSAYQSRFHHLGKLSDIESAIVAVKQSAELTPDGHADKPAVLNNLGNGYESRFRHLGELSDIESAIVAMKQAVELTPDGHPGKPTRLNSLGVAYQSRFGHLGELSDMESAMDAKKQAVELTPDGHADKPKWLNNLSNTYQSRFSYLGELSDIESAIVAVKQAVKLTPNGHAQKPGMLSNLGNAYESRFGHLGELSDIEGAIVAMKQAVELTPDGHADKPGWLNNLGKAYQSRFGHLGELSDVESAIEAKKQAVELTPDGHAKKPGRLNNLGVAYESRFGHLGELSDIESAIEAKKQAVELTPDGHADKPNWLSNLGNTYQSRFHHLGELSDMESAIEAKKQAVELTPDGHAKKPILFNNLGYAYQSQFDRLRELSEIESAIMVMKQAVELTPDGHANKPSFLCNLGNAYQSRFGHLGEASDIESAIMAMKQAVGLIPEGHVNKPSLLNNLGVAYESRLSHLGEVRDIESAILAIKQAIKLTPDGHPRKPGRLNNLGGAYESRFRYLGELSDMESAIEAKKQAVELTPDGHADKAAWLKNLGNAYVSRFGHSHDTLDSDCASSAFQNASLQSSGNPHVQLQAAIKWSRLCATPALAVQAYTRFFELIPQVVWLGQTVSHRYEELPHIGRVIGTAAAAAISAGNLPLAIEWLDEGRSIVWGQILQLRSPLDDLHHQHPKIAKDLKRVAQALQNTGTSIRDSLENIARETKQATAEEEAQKHRRLAGRYEDLITQIRSLDGFASFMRPKKYSELALAATHGPVIIVNVDNSRCDALVLHSSQDITHVRLSKFSLEQAHKLHKNLISSLHAKGVRAFRDVHRLRLVRSRANHDDHFALILKFLWSNVVQPILSRIEDVLHDYCQDYIAHVTWCATGPLTLLPLHAAGIYDGPTESNINISDFVVSSYTTTLRALVESIPKLKQRQDKIPTVLIVSQPHTPGFLPLPGTVEEADAIQKYTLSEHTSHLNHKAATAEAVRQKISGYDFIHFACHGIQDTHDPLSSAFALYDQKLRLEALMSLYLNNVQLAFLSACQTATGDENLPEEAVHLAAGMLAVGYPSVIATLWSIGDKEAPRIADKFYANLLGNHGISGEKKSAMNPAYALHEATRNLRKEVGEIDFVKWVPFIHFGV</sequence>
<gene>
    <name evidence="2" type="ORF">BT96DRAFT_825789</name>
</gene>
<evidence type="ECO:0000313" key="2">
    <source>
        <dbReference type="EMBL" id="KAE9395702.1"/>
    </source>
</evidence>
<proteinExistence type="predicted"/>
<dbReference type="PANTHER" id="PTHR19959">
    <property type="entry name" value="KINESIN LIGHT CHAIN"/>
    <property type="match status" value="1"/>
</dbReference>
<dbReference type="AlphaFoldDB" id="A0A6A4HBN2"/>
<dbReference type="Gene3D" id="1.25.40.10">
    <property type="entry name" value="Tetratricopeptide repeat domain"/>
    <property type="match status" value="5"/>
</dbReference>
<feature type="domain" description="CHAT" evidence="1">
    <location>
        <begin position="877"/>
        <end position="1164"/>
    </location>
</feature>